<evidence type="ECO:0000313" key="4">
    <source>
        <dbReference type="EMBL" id="UOF00303.1"/>
    </source>
</evidence>
<evidence type="ECO:0000259" key="2">
    <source>
        <dbReference type="Pfam" id="PF00437"/>
    </source>
</evidence>
<comment type="similarity">
    <text evidence="1">Belongs to the GSP E family.</text>
</comment>
<proteinExistence type="inferred from homology"/>
<dbReference type="Pfam" id="PF00437">
    <property type="entry name" value="T2SSE"/>
    <property type="match status" value="1"/>
</dbReference>
<organism evidence="4 5">
    <name type="scientific">Bdellovibrio reynosensis</name>
    <dbReference type="NCBI Taxonomy" id="2835041"/>
    <lineage>
        <taxon>Bacteria</taxon>
        <taxon>Pseudomonadati</taxon>
        <taxon>Bdellovibrionota</taxon>
        <taxon>Bdellovibrionia</taxon>
        <taxon>Bdellovibrionales</taxon>
        <taxon>Pseudobdellovibrionaceae</taxon>
        <taxon>Bdellovibrio</taxon>
    </lineage>
</organism>
<dbReference type="PANTHER" id="PTHR30486">
    <property type="entry name" value="TWITCHING MOTILITY PROTEIN PILT"/>
    <property type="match status" value="1"/>
</dbReference>
<name>A0ABY4C5Z9_9BACT</name>
<evidence type="ECO:0000259" key="3">
    <source>
        <dbReference type="Pfam" id="PF01656"/>
    </source>
</evidence>
<sequence length="740" mass="80041">MAINPNCNLIAVVGGKGGVGKSVFAANFACTIMSELRSQVLLIDADAKSVGDQNVIMGLKPQKTLKELTTFQGSLNSQPMNTLVTMHQSGLAYLGAVRGPEESLNISPDLLGKLLEFFSRAYKYVVVDVGTDLGPAQMAVLQEATAIMIVTSPEVLVVTQTQRLINELLSATIPKDLFQLVINKASPTGLSPQTISNQLQLPFLGVIPQDEATSMMALQKYTPFVLAAPKAPVTASYYDIARKLTGGILQRLKTVSKPKPVVAPTEAGGAGTNLPANASGMDARTLLKIRVHNELIRTVDLKKLLIDGKQDEGKEKEVREKAKREITLIVDKEAPDVGREERGKLIKEVLEEALGLGPLEDLLADNDVSEIMVNGYKKIFIEKSGKVQLSPVTFTSNDHLRRIIERIVTPLGRQINESTPCVDARLKDGSRVNAVIEPLAIDGPALTIRKFKKGGITPEKYINYGSVTKNMIDFLRICVENGLNVVISGGTGSGKTSLLNMLSTFIPSNERVITVEDAAELQLEQEHVVRLETRPASMEGTNAITIRDLIKNSLRMRPDRIIVGECRDGAALDMLQAMNTGHDGSMTTTHANSPRECIARLETLCMMSGMELPVRAIREQISGAVNLIVQISRLSDGSRKILSITEVAGMQGDVVTLAEIFRFKETGYDKNRKIQGIFQATGTIPSFIQKLSDKGVVIPREIFANDPNTNNPAAAQAAAKPPITAAMPKMPGVAPVKKSG</sequence>
<dbReference type="InterPro" id="IPR001482">
    <property type="entry name" value="T2SS/T4SS_dom"/>
</dbReference>
<dbReference type="RefSeq" id="WP_243536121.1">
    <property type="nucleotide sequence ID" value="NZ_CP093442.1"/>
</dbReference>
<feature type="domain" description="Bacterial type II secretion system protein E" evidence="2">
    <location>
        <begin position="354"/>
        <end position="643"/>
    </location>
</feature>
<dbReference type="Proteomes" id="UP000830116">
    <property type="component" value="Chromosome"/>
</dbReference>
<reference evidence="4" key="1">
    <citation type="submission" date="2022-03" db="EMBL/GenBank/DDBJ databases">
        <title>Genome Identification and Characterization of new species Bdellovibrio reynosense LBG001 sp. nov. from a Mexico soil sample.</title>
        <authorList>
            <person name="Camilli A."/>
            <person name="Ajao Y."/>
            <person name="Guo X."/>
        </authorList>
    </citation>
    <scope>NUCLEOTIDE SEQUENCE</scope>
    <source>
        <strain evidence="4">LBG001</strain>
    </source>
</reference>
<gene>
    <name evidence="4" type="primary">tadA</name>
    <name evidence="4" type="ORF">MNR06_11380</name>
</gene>
<dbReference type="SUPFAM" id="SSF52540">
    <property type="entry name" value="P-loop containing nucleoside triphosphate hydrolases"/>
    <property type="match status" value="2"/>
</dbReference>
<dbReference type="InterPro" id="IPR002586">
    <property type="entry name" value="CobQ/CobB/MinD/ParA_Nub-bd_dom"/>
</dbReference>
<dbReference type="EMBL" id="CP093442">
    <property type="protein sequence ID" value="UOF00303.1"/>
    <property type="molecule type" value="Genomic_DNA"/>
</dbReference>
<dbReference type="Gene3D" id="3.40.50.300">
    <property type="entry name" value="P-loop containing nucleotide triphosphate hydrolases"/>
    <property type="match status" value="2"/>
</dbReference>
<evidence type="ECO:0000256" key="1">
    <source>
        <dbReference type="ARBA" id="ARBA00006611"/>
    </source>
</evidence>
<accession>A0ABY4C5Z9</accession>
<protein>
    <submittedName>
        <fullName evidence="4">Flp pilus assembly complex ATPase component TadA</fullName>
    </submittedName>
</protein>
<dbReference type="CDD" id="cd01130">
    <property type="entry name" value="VirB11-like_ATPase"/>
    <property type="match status" value="1"/>
</dbReference>
<dbReference type="Gene3D" id="3.30.450.380">
    <property type="match status" value="1"/>
</dbReference>
<feature type="domain" description="CobQ/CobB/MinD/ParA nucleotide binding" evidence="3">
    <location>
        <begin position="10"/>
        <end position="214"/>
    </location>
</feature>
<evidence type="ECO:0000313" key="5">
    <source>
        <dbReference type="Proteomes" id="UP000830116"/>
    </source>
</evidence>
<dbReference type="InterPro" id="IPR050921">
    <property type="entry name" value="T4SS_GSP_E_ATPase"/>
</dbReference>
<dbReference type="Pfam" id="PF01656">
    <property type="entry name" value="CbiA"/>
    <property type="match status" value="1"/>
</dbReference>
<dbReference type="PANTHER" id="PTHR30486:SF15">
    <property type="entry name" value="TYPE II_IV SECRETION SYSTEM ATPASE"/>
    <property type="match status" value="1"/>
</dbReference>
<keyword evidence="5" id="KW-1185">Reference proteome</keyword>
<dbReference type="InterPro" id="IPR027417">
    <property type="entry name" value="P-loop_NTPase"/>
</dbReference>